<dbReference type="AlphaFoldDB" id="A0A9X1LHK4"/>
<proteinExistence type="predicted"/>
<evidence type="ECO:0000313" key="1">
    <source>
        <dbReference type="EMBL" id="MCB7480460.1"/>
    </source>
</evidence>
<accession>A0A9X1LHK4</accession>
<sequence length="204" mass="24498">MYKSKEIRWFSRTEDQSISRWFEENGFTFENSDARTDYYLPLQNQNGIGIKLREGYIEIKQLISRSDREKLAPSVKGYFEHYIKWSFTSAEEDPLFDEIIKEEKYSWLAVRKERIGFKLKENQNGSIIRVKMDEYPDFGCQVEYTRLKVKDELWYTLGLEWFGEKELKFDFSLLNKIFGDQQLEEENSMGYSAFLNRFQAPEVE</sequence>
<keyword evidence="2" id="KW-1185">Reference proteome</keyword>
<dbReference type="EMBL" id="JAJBZG010000001">
    <property type="protein sequence ID" value="MCB7480460.1"/>
    <property type="molecule type" value="Genomic_DNA"/>
</dbReference>
<dbReference type="Proteomes" id="UP001139414">
    <property type="component" value="Unassembled WGS sequence"/>
</dbReference>
<dbReference type="RefSeq" id="WP_229338415.1">
    <property type="nucleotide sequence ID" value="NZ_JAJBZG010000001.1"/>
</dbReference>
<reference evidence="1" key="1">
    <citation type="submission" date="2021-10" db="EMBL/GenBank/DDBJ databases">
        <title>Gramella sp. ASW11-100T, isolated from marine sediment.</title>
        <authorList>
            <person name="Xia C."/>
        </authorList>
    </citation>
    <scope>NUCLEOTIDE SEQUENCE</scope>
    <source>
        <strain evidence="1">ASW11-100</strain>
    </source>
</reference>
<protein>
    <submittedName>
        <fullName evidence="1">Uncharacterized protein</fullName>
    </submittedName>
</protein>
<gene>
    <name evidence="1" type="ORF">LGQ90_04210</name>
</gene>
<organism evidence="1 2">
    <name type="scientific">Christiangramia sediminis</name>
    <dbReference type="NCBI Taxonomy" id="2881336"/>
    <lineage>
        <taxon>Bacteria</taxon>
        <taxon>Pseudomonadati</taxon>
        <taxon>Bacteroidota</taxon>
        <taxon>Flavobacteriia</taxon>
        <taxon>Flavobacteriales</taxon>
        <taxon>Flavobacteriaceae</taxon>
        <taxon>Christiangramia</taxon>
    </lineage>
</organism>
<name>A0A9X1LHK4_9FLAO</name>
<comment type="caution">
    <text evidence="1">The sequence shown here is derived from an EMBL/GenBank/DDBJ whole genome shotgun (WGS) entry which is preliminary data.</text>
</comment>
<evidence type="ECO:0000313" key="2">
    <source>
        <dbReference type="Proteomes" id="UP001139414"/>
    </source>
</evidence>